<keyword evidence="2" id="KW-0472">Membrane</keyword>
<reference evidence="3 4" key="1">
    <citation type="submission" date="2019-10" db="EMBL/GenBank/DDBJ databases">
        <authorList>
            <person name="Palmer J.M."/>
        </authorList>
    </citation>
    <scope>NUCLEOTIDE SEQUENCE [LARGE SCALE GENOMIC DNA]</scope>
    <source>
        <strain evidence="3 4">TWF696</strain>
    </source>
</reference>
<accession>A0AAV9UM04</accession>
<feature type="transmembrane region" description="Helical" evidence="2">
    <location>
        <begin position="73"/>
        <end position="92"/>
    </location>
</feature>
<evidence type="ECO:0000313" key="4">
    <source>
        <dbReference type="Proteomes" id="UP001375240"/>
    </source>
</evidence>
<evidence type="ECO:0000256" key="1">
    <source>
        <dbReference type="SAM" id="MobiDB-lite"/>
    </source>
</evidence>
<dbReference type="EMBL" id="JAVHNQ010000006">
    <property type="protein sequence ID" value="KAK6344296.1"/>
    <property type="molecule type" value="Genomic_DNA"/>
</dbReference>
<proteinExistence type="predicted"/>
<evidence type="ECO:0008006" key="5">
    <source>
        <dbReference type="Google" id="ProtNLM"/>
    </source>
</evidence>
<keyword evidence="4" id="KW-1185">Reference proteome</keyword>
<feature type="compositionally biased region" description="Polar residues" evidence="1">
    <location>
        <begin position="7"/>
        <end position="16"/>
    </location>
</feature>
<feature type="transmembrane region" description="Helical" evidence="2">
    <location>
        <begin position="131"/>
        <end position="151"/>
    </location>
</feature>
<dbReference type="AlphaFoldDB" id="A0AAV9UM04"/>
<keyword evidence="2" id="KW-1133">Transmembrane helix</keyword>
<evidence type="ECO:0000313" key="3">
    <source>
        <dbReference type="EMBL" id="KAK6344296.1"/>
    </source>
</evidence>
<feature type="region of interest" description="Disordered" evidence="1">
    <location>
        <begin position="1"/>
        <end position="55"/>
    </location>
</feature>
<sequence>MGKGAVRSSSPSSRTDLATPDLKTSLLKRKIREKSSSNGSIPRARTKPSPEKSPLSRATAILDRRPFADPIEAFFGLSTPYFFLAFCAYTLFAFPEWSIRWCLSGIPLLCFLILIGAQQSDLLDTAPSQRLPHVGVVLLVHLVLSTSWLAYYILAILTWPVVAVLAIANSAILQGLFRRSIKRLGRDLHYFQDKFACFDLPALEIDVHITGMMVIEGATFTLSTLTIEAHSIEVALKVDEGLEICFRTEKAVARLGRSVEIGDVYITLKTEMDTGPGSTFATRRCNTVDMMGEAGRRPEHLHPRSLGDAIEQVKDVTDTQFLDEDEEAAIQAYRARVQHIHDNTAIHAARKRLLSAPGQKYSTFTVKEKKAMLASALQTATSITHPPTWSITVSQLKARTPAWLHEFNNRFPIAQRTMLNIIAHLHPVKCNGVIGNVTGRFASGMLERAVFKHYKAENREISKLASRVQTWLETGNFVVQFSKINGEAQVPTAVSYDIVAAIKTSTVQVFKVLVSPETTDPLLDDDDAVSVDSAASIASSHSGKSGVSVTIKDKAGIKLEEDKGISEVARINGISSRVEVPSLLLPHHEYLFPPPPGISKDVKGPSRGLEKVASDVAVHQHEDDRLEDDVLTDEFDGRQPAALPLEHGGDRDEVIVLATVLASLPAQFNSTILHFATALLKASKLIEIEKGTNGVLPSFNLDDEDSETPFPRSRSLSRMGTRISASMKRTVTGAVDDAWIARLMGRLVSKIEGLKGEIGYKMPITVDLHPRRKIGLGPKGTAVDYGLFGREEVRELWPEGNPYRRNC</sequence>
<comment type="caution">
    <text evidence="3">The sequence shown here is derived from an EMBL/GenBank/DDBJ whole genome shotgun (WGS) entry which is preliminary data.</text>
</comment>
<evidence type="ECO:0000256" key="2">
    <source>
        <dbReference type="SAM" id="Phobius"/>
    </source>
</evidence>
<dbReference type="Proteomes" id="UP001375240">
    <property type="component" value="Unassembled WGS sequence"/>
</dbReference>
<keyword evidence="2" id="KW-0812">Transmembrane</keyword>
<organism evidence="3 4">
    <name type="scientific">Orbilia brochopaga</name>
    <dbReference type="NCBI Taxonomy" id="3140254"/>
    <lineage>
        <taxon>Eukaryota</taxon>
        <taxon>Fungi</taxon>
        <taxon>Dikarya</taxon>
        <taxon>Ascomycota</taxon>
        <taxon>Pezizomycotina</taxon>
        <taxon>Orbiliomycetes</taxon>
        <taxon>Orbiliales</taxon>
        <taxon>Orbiliaceae</taxon>
        <taxon>Orbilia</taxon>
    </lineage>
</organism>
<feature type="transmembrane region" description="Helical" evidence="2">
    <location>
        <begin position="98"/>
        <end position="119"/>
    </location>
</feature>
<gene>
    <name evidence="3" type="ORF">TWF696_007936</name>
</gene>
<protein>
    <recommendedName>
        <fullName evidence="5">SMP-LTD domain-containing protein</fullName>
    </recommendedName>
</protein>
<name>A0AAV9UM04_9PEZI</name>